<dbReference type="PANTHER" id="PTHR37981:SF1">
    <property type="entry name" value="SGNH HYDROLASE-TYPE ESTERASE DOMAIN-CONTAINING PROTEIN"/>
    <property type="match status" value="1"/>
</dbReference>
<dbReference type="GO" id="GO:0019433">
    <property type="term" value="P:triglyceride catabolic process"/>
    <property type="evidence" value="ECO:0007669"/>
    <property type="project" value="TreeGrafter"/>
</dbReference>
<keyword evidence="2" id="KW-1015">Disulfide bond</keyword>
<dbReference type="AlphaFoldDB" id="A0A7Z0CKI4"/>
<evidence type="ECO:0000313" key="6">
    <source>
        <dbReference type="Proteomes" id="UP000547973"/>
    </source>
</evidence>
<dbReference type="GO" id="GO:0004806">
    <property type="term" value="F:triacylglycerol lipase activity"/>
    <property type="evidence" value="ECO:0007669"/>
    <property type="project" value="TreeGrafter"/>
</dbReference>
<organism evidence="5 6">
    <name type="scientific">Demequina lutea</name>
    <dbReference type="NCBI Taxonomy" id="431489"/>
    <lineage>
        <taxon>Bacteria</taxon>
        <taxon>Bacillati</taxon>
        <taxon>Actinomycetota</taxon>
        <taxon>Actinomycetes</taxon>
        <taxon>Micrococcales</taxon>
        <taxon>Demequinaceae</taxon>
        <taxon>Demequina</taxon>
    </lineage>
</organism>
<dbReference type="Proteomes" id="UP000547973">
    <property type="component" value="Unassembled WGS sequence"/>
</dbReference>
<name>A0A7Z0CKI4_9MICO</name>
<dbReference type="Gene3D" id="3.40.50.1110">
    <property type="entry name" value="SGNH hydrolase"/>
    <property type="match status" value="1"/>
</dbReference>
<sequence>MRASIAVGGVALIAALAFTGVWTATSAQAAPSDATVNGPQALVDAQGPQPLTVVLMGDSYTAGNGARAAGDPSYYGPDRCMRSTNTWGEQYARILGSQGYAVTLMNRACSASTSDAVLNPRNMKDSRVIAYPQPEDESAPRADQFYTSWAASNPRCSPTPATEEYFVTHVVKTPIGDGTDHVSVVCDRWLAPQVDALNPDVDLVLLTLGGNDAHFPDIVRACLIMADAKGCDAALQTALDYVNNKYSDDLIKVLTTIEQRTDGHAKIAFLAYPGLEVNSDLSITSVQSSGVTTYPVSAKLSALEAAGIAAQRSAIDAVNGVLGDGTVTFVDSVPALFKGHEPDARGGIANPNRWMYEVFETTTRDEWYHLKPEGQSQIAHLVASYGTFGAVDDNGVARDVALIVGDDAVARAAAESALSDAAVWNGAQVSVIEQRRADDGVHLLRRVVAAGTHPEKALDALRASARTDWVPAEDVRLPARWNATAQAVYVGDASVGPGDLAQVWTGAAEGRVVTVDTHVVTLPTSADTFAQVDAATADVRGQLVEALALADRAPHAWAGGPYVAAGRDVQLTASGSVGAGDLTYSWDLNGDGVFETASDGPTLTVQAGQVKTGWVRVRVSVPGGESSIARAWVSAGSEATVEQVTCIGQDGVGAAGGASARSGCGTSDGFTTGWDVVQESPSPIPAHEQGDSAGAASHDRTLAALTLVPLFADERVTMLRGARSSAPTKARDCARRRPRQLVARERGLAALLSECTVD</sequence>
<dbReference type="EMBL" id="JACBZO010000001">
    <property type="protein sequence ID" value="NYI41938.1"/>
    <property type="molecule type" value="Genomic_DNA"/>
</dbReference>
<keyword evidence="6" id="KW-1185">Reference proteome</keyword>
<feature type="region of interest" description="Disordered" evidence="3">
    <location>
        <begin position="678"/>
        <end position="697"/>
    </location>
</feature>
<dbReference type="InterPro" id="IPR036514">
    <property type="entry name" value="SGNH_hydro_sf"/>
</dbReference>
<evidence type="ECO:0000256" key="2">
    <source>
        <dbReference type="PIRSR" id="PIRSR637460-2"/>
    </source>
</evidence>
<accession>A0A7Z0CKI4</accession>
<feature type="signal peptide" evidence="4">
    <location>
        <begin position="1"/>
        <end position="29"/>
    </location>
</feature>
<evidence type="ECO:0000313" key="5">
    <source>
        <dbReference type="EMBL" id="NYI41938.1"/>
    </source>
</evidence>
<evidence type="ECO:0000256" key="3">
    <source>
        <dbReference type="SAM" id="MobiDB-lite"/>
    </source>
</evidence>
<dbReference type="Pfam" id="PF00657">
    <property type="entry name" value="Lipase_GDSL"/>
    <property type="match status" value="1"/>
</dbReference>
<evidence type="ECO:0000256" key="1">
    <source>
        <dbReference type="PIRSR" id="PIRSR637460-1"/>
    </source>
</evidence>
<dbReference type="OrthoDB" id="6402258at2"/>
<protein>
    <submittedName>
        <fullName evidence="5">Lysophospholipase L1-like esterase</fullName>
    </submittedName>
</protein>
<feature type="active site" evidence="1">
    <location>
        <position position="369"/>
    </location>
</feature>
<keyword evidence="4" id="KW-0732">Signal</keyword>
<dbReference type="PANTHER" id="PTHR37981">
    <property type="entry name" value="LIPASE 2"/>
    <property type="match status" value="1"/>
</dbReference>
<comment type="caution">
    <text evidence="5">The sequence shown here is derived from an EMBL/GenBank/DDBJ whole genome shotgun (WGS) entry which is preliminary data.</text>
</comment>
<dbReference type="InterPro" id="IPR037460">
    <property type="entry name" value="SEST-like"/>
</dbReference>
<evidence type="ECO:0000256" key="4">
    <source>
        <dbReference type="SAM" id="SignalP"/>
    </source>
</evidence>
<reference evidence="5 6" key="1">
    <citation type="submission" date="2020-07" db="EMBL/GenBank/DDBJ databases">
        <title>Sequencing the genomes of 1000 actinobacteria strains.</title>
        <authorList>
            <person name="Klenk H.-P."/>
        </authorList>
    </citation>
    <scope>NUCLEOTIDE SEQUENCE [LARGE SCALE GENOMIC DNA]</scope>
    <source>
        <strain evidence="5 6">DSM 19970</strain>
    </source>
</reference>
<dbReference type="InterPro" id="IPR001087">
    <property type="entry name" value="GDSL"/>
</dbReference>
<proteinExistence type="predicted"/>
<feature type="chain" id="PRO_5031425582" evidence="4">
    <location>
        <begin position="30"/>
        <end position="758"/>
    </location>
</feature>
<feature type="disulfide bond" evidence="2">
    <location>
        <begin position="222"/>
        <end position="231"/>
    </location>
</feature>
<dbReference type="RefSeq" id="WP_062076048.1">
    <property type="nucleotide sequence ID" value="NZ_BBRC01000015.1"/>
</dbReference>
<dbReference type="SUPFAM" id="SSF52266">
    <property type="entry name" value="SGNH hydrolase"/>
    <property type="match status" value="1"/>
</dbReference>
<feature type="active site" description="Nucleophile" evidence="1">
    <location>
        <position position="59"/>
    </location>
</feature>
<gene>
    <name evidence="5" type="ORF">BKA03_002057</name>
</gene>